<reference evidence="1" key="1">
    <citation type="journal article" date="2020" name="Stud. Mycol.">
        <title>101 Dothideomycetes genomes: a test case for predicting lifestyles and emergence of pathogens.</title>
        <authorList>
            <person name="Haridas S."/>
            <person name="Albert R."/>
            <person name="Binder M."/>
            <person name="Bloem J."/>
            <person name="Labutti K."/>
            <person name="Salamov A."/>
            <person name="Andreopoulos B."/>
            <person name="Baker S."/>
            <person name="Barry K."/>
            <person name="Bills G."/>
            <person name="Bluhm B."/>
            <person name="Cannon C."/>
            <person name="Castanera R."/>
            <person name="Culley D."/>
            <person name="Daum C."/>
            <person name="Ezra D."/>
            <person name="Gonzalez J."/>
            <person name="Henrissat B."/>
            <person name="Kuo A."/>
            <person name="Liang C."/>
            <person name="Lipzen A."/>
            <person name="Lutzoni F."/>
            <person name="Magnuson J."/>
            <person name="Mondo S."/>
            <person name="Nolan M."/>
            <person name="Ohm R."/>
            <person name="Pangilinan J."/>
            <person name="Park H.-J."/>
            <person name="Ramirez L."/>
            <person name="Alfaro M."/>
            <person name="Sun H."/>
            <person name="Tritt A."/>
            <person name="Yoshinaga Y."/>
            <person name="Zwiers L.-H."/>
            <person name="Turgeon B."/>
            <person name="Goodwin S."/>
            <person name="Spatafora J."/>
            <person name="Crous P."/>
            <person name="Grigoriev I."/>
        </authorList>
    </citation>
    <scope>NUCLEOTIDE SEQUENCE</scope>
    <source>
        <strain evidence="1">ATCC 36951</strain>
    </source>
</reference>
<dbReference type="PANTHER" id="PTHR42791">
    <property type="entry name" value="GNAT FAMILY ACETYLTRANSFERASE"/>
    <property type="match status" value="1"/>
</dbReference>
<accession>A0A6A6CVA6</accession>
<protein>
    <recommendedName>
        <fullName evidence="3">N-acetyltransferase domain-containing protein</fullName>
    </recommendedName>
</protein>
<evidence type="ECO:0008006" key="3">
    <source>
        <dbReference type="Google" id="ProtNLM"/>
    </source>
</evidence>
<dbReference type="InterPro" id="IPR016181">
    <property type="entry name" value="Acyl_CoA_acyltransferase"/>
</dbReference>
<dbReference type="OrthoDB" id="4738875at2759"/>
<dbReference type="AlphaFoldDB" id="A0A6A6CVA6"/>
<dbReference type="EMBL" id="ML993588">
    <property type="protein sequence ID" value="KAF2169436.1"/>
    <property type="molecule type" value="Genomic_DNA"/>
</dbReference>
<name>A0A6A6CVA6_ZASCE</name>
<gene>
    <name evidence="1" type="ORF">M409DRAFT_20656</name>
</gene>
<dbReference type="Gene3D" id="3.40.630.30">
    <property type="match status" value="1"/>
</dbReference>
<dbReference type="GeneID" id="54558758"/>
<sequence length="181" mass="20744">MDTTSRLPVYQRDSLALRAATKDDLDSIVQIVHAGFPDDPEVHYRFPRRDEFPEDYLKWTRMEYEGYIEQVKNFVVHLVEARSGDSVGDGGRNPVAIAVWDAAVLTKAHGTDKGLDERRDANKEHCRAFTEAAGESFRKYFAKYEEKQIHLWLLVTHPDYRPLGAGAMLTEWGLYAARERG</sequence>
<dbReference type="SUPFAM" id="SSF55729">
    <property type="entry name" value="Acyl-CoA N-acyltransferases (Nat)"/>
    <property type="match status" value="1"/>
</dbReference>
<proteinExistence type="predicted"/>
<evidence type="ECO:0000313" key="2">
    <source>
        <dbReference type="Proteomes" id="UP000799537"/>
    </source>
</evidence>
<keyword evidence="2" id="KW-1185">Reference proteome</keyword>
<dbReference type="Proteomes" id="UP000799537">
    <property type="component" value="Unassembled WGS sequence"/>
</dbReference>
<dbReference type="PANTHER" id="PTHR42791:SF2">
    <property type="entry name" value="N-ACETYLTRANSFERASE DOMAIN-CONTAINING PROTEIN"/>
    <property type="match status" value="1"/>
</dbReference>
<dbReference type="InterPro" id="IPR052523">
    <property type="entry name" value="Trichothecene_AcTrans"/>
</dbReference>
<dbReference type="RefSeq" id="XP_033670325.1">
    <property type="nucleotide sequence ID" value="XM_033805486.1"/>
</dbReference>
<evidence type="ECO:0000313" key="1">
    <source>
        <dbReference type="EMBL" id="KAF2169436.1"/>
    </source>
</evidence>
<organism evidence="1 2">
    <name type="scientific">Zasmidium cellare ATCC 36951</name>
    <dbReference type="NCBI Taxonomy" id="1080233"/>
    <lineage>
        <taxon>Eukaryota</taxon>
        <taxon>Fungi</taxon>
        <taxon>Dikarya</taxon>
        <taxon>Ascomycota</taxon>
        <taxon>Pezizomycotina</taxon>
        <taxon>Dothideomycetes</taxon>
        <taxon>Dothideomycetidae</taxon>
        <taxon>Mycosphaerellales</taxon>
        <taxon>Mycosphaerellaceae</taxon>
        <taxon>Zasmidium</taxon>
    </lineage>
</organism>